<reference evidence="2" key="1">
    <citation type="submission" date="2012-08" db="EMBL/GenBank/DDBJ databases">
        <title>The Genome Sequence of Wuchereria bancrofti.</title>
        <authorList>
            <person name="Nutman T.B."/>
            <person name="Fink D.L."/>
            <person name="Russ C."/>
            <person name="Young S."/>
            <person name="Zeng Q."/>
            <person name="Koehrsen M."/>
            <person name="Alvarado L."/>
            <person name="Berlin A."/>
            <person name="Chapman S.B."/>
            <person name="Chen Z."/>
            <person name="Freedman E."/>
            <person name="Gellesch M."/>
            <person name="Goldberg J."/>
            <person name="Griggs A."/>
            <person name="Gujja S."/>
            <person name="Heilman E.R."/>
            <person name="Heiman D."/>
            <person name="Hepburn T."/>
            <person name="Howarth C."/>
            <person name="Jen D."/>
            <person name="Larson L."/>
            <person name="Lewis B."/>
            <person name="Mehta T."/>
            <person name="Park D."/>
            <person name="Pearson M."/>
            <person name="Roberts A."/>
            <person name="Saif S."/>
            <person name="Shea T."/>
            <person name="Shenoy N."/>
            <person name="Sisk P."/>
            <person name="Stolte C."/>
            <person name="Sykes S."/>
            <person name="Walk T."/>
            <person name="White J."/>
            <person name="Yandava C."/>
            <person name="Haas B."/>
            <person name="Henn M.R."/>
            <person name="Nusbaum C."/>
            <person name="Birren B."/>
        </authorList>
    </citation>
    <scope>NUCLEOTIDE SEQUENCE [LARGE SCALE GENOMIC DNA]</scope>
    <source>
        <strain evidence="2">NA</strain>
    </source>
</reference>
<comment type="caution">
    <text evidence="1">The sequence shown here is derived from an EMBL/GenBank/DDBJ whole genome shotgun (WGS) entry which is preliminary data.</text>
</comment>
<protein>
    <submittedName>
        <fullName evidence="1">Uncharacterized protein</fullName>
    </submittedName>
</protein>
<gene>
    <name evidence="1" type="ORF">WUBG_02040</name>
</gene>
<sequence length="252" mass="28296">MQSPSFPLRCTSRFHQAQIDGRSKLLDCYCHCYMHSQLQQQHQHYLGTKGRVQCPACATCTIGPPCSDPLYVSVHACMCLMFFPSGYCSQSKSGHILRLGILLLIHTQTCPQSSILANACTLATCSLSTHVYQHMHITPTCGRASTYNIDAQRTCMWTYTAICVRCRRLRGTYPLFLKSGNLNRARCTAQVEWDINNNDGFSPHQKPHMVLPQFYLTFGKQPLAHIITVESRGNTSTSSNQEIQGKLGSYDH</sequence>
<accession>J9FIB0</accession>
<dbReference type="AlphaFoldDB" id="J9FIB0"/>
<evidence type="ECO:0000313" key="2">
    <source>
        <dbReference type="Proteomes" id="UP000004810"/>
    </source>
</evidence>
<proteinExistence type="predicted"/>
<evidence type="ECO:0000313" key="1">
    <source>
        <dbReference type="EMBL" id="EJW87049.1"/>
    </source>
</evidence>
<dbReference type="Proteomes" id="UP000004810">
    <property type="component" value="Unassembled WGS sequence"/>
</dbReference>
<name>J9FIB0_WUCBA</name>
<dbReference type="EMBL" id="ADBV01000514">
    <property type="protein sequence ID" value="EJW87049.1"/>
    <property type="molecule type" value="Genomic_DNA"/>
</dbReference>
<organism evidence="1 2">
    <name type="scientific">Wuchereria bancrofti</name>
    <dbReference type="NCBI Taxonomy" id="6293"/>
    <lineage>
        <taxon>Eukaryota</taxon>
        <taxon>Metazoa</taxon>
        <taxon>Ecdysozoa</taxon>
        <taxon>Nematoda</taxon>
        <taxon>Chromadorea</taxon>
        <taxon>Rhabditida</taxon>
        <taxon>Spirurina</taxon>
        <taxon>Spiruromorpha</taxon>
        <taxon>Filarioidea</taxon>
        <taxon>Onchocercidae</taxon>
        <taxon>Wuchereria</taxon>
    </lineage>
</organism>